<keyword evidence="2" id="KW-0808">Transferase</keyword>
<dbReference type="EMBL" id="BKCJ010112192">
    <property type="protein sequence ID" value="GEX50383.1"/>
    <property type="molecule type" value="Genomic_DNA"/>
</dbReference>
<organism evidence="2">
    <name type="scientific">Tanacetum cinerariifolium</name>
    <name type="common">Dalmatian daisy</name>
    <name type="synonym">Chrysanthemum cinerariifolium</name>
    <dbReference type="NCBI Taxonomy" id="118510"/>
    <lineage>
        <taxon>Eukaryota</taxon>
        <taxon>Viridiplantae</taxon>
        <taxon>Streptophyta</taxon>
        <taxon>Embryophyta</taxon>
        <taxon>Tracheophyta</taxon>
        <taxon>Spermatophyta</taxon>
        <taxon>Magnoliopsida</taxon>
        <taxon>eudicotyledons</taxon>
        <taxon>Gunneridae</taxon>
        <taxon>Pentapetalae</taxon>
        <taxon>asterids</taxon>
        <taxon>campanulids</taxon>
        <taxon>Asterales</taxon>
        <taxon>Asteraceae</taxon>
        <taxon>Asteroideae</taxon>
        <taxon>Anthemideae</taxon>
        <taxon>Anthemidinae</taxon>
        <taxon>Tanacetum</taxon>
    </lineage>
</organism>
<dbReference type="CDD" id="cd00303">
    <property type="entry name" value="retropepsin_like"/>
    <property type="match status" value="1"/>
</dbReference>
<dbReference type="PANTHER" id="PTHR15503:SF45">
    <property type="entry name" value="RNA-DIRECTED DNA POLYMERASE HOMOLOG"/>
    <property type="match status" value="1"/>
</dbReference>
<dbReference type="Pfam" id="PF17919">
    <property type="entry name" value="RT_RNaseH_2"/>
    <property type="match status" value="1"/>
</dbReference>
<dbReference type="Pfam" id="PF08284">
    <property type="entry name" value="RVP_2"/>
    <property type="match status" value="1"/>
</dbReference>
<keyword evidence="2" id="KW-0548">Nucleotidyltransferase</keyword>
<sequence length="421" mass="47106">MPIELGSFDAIIGMYWLSNAMIVCDEKIVHIPYGDEVLIVQRDKSDDLPGVPPTQQVEFQIDLVPGDAPVARASYRLAPSEMKEFLDQLQDLFDKGFIRPSSSSWRALILFVKKKDGSFQMCIDYIELNKITGDKEEEAFQLLKKKLCSTPILALLEGTENFVVYCDASHKGLGAILMQTKKVIAYASRQLKIHEKNYKTHDLELGAVKTGTCFECGSQGHFKRDFLKLKNQNRGNQTGNGEAHRRAYALGGAEPNPDSNVVTGTFLVNNRYASILFETGADRSFVSTTFSSLINITQSALDNSYDVELADERIIGVNTILRGCTLNLLNHSFNIDLILVELGSFKAIIGDKSDGRNESRLNFISCIKTQKSLLKGCYVFLERITEKNTEDNSKEKRLEHVPNVRDFLEVFPEDLSGVPPT</sequence>
<evidence type="ECO:0000313" key="2">
    <source>
        <dbReference type="EMBL" id="GEX50383.1"/>
    </source>
</evidence>
<evidence type="ECO:0000259" key="1">
    <source>
        <dbReference type="Pfam" id="PF17919"/>
    </source>
</evidence>
<protein>
    <submittedName>
        <fullName evidence="2">Putative reverse transcriptase domain-containing protein</fullName>
    </submittedName>
</protein>
<comment type="caution">
    <text evidence="2">The sequence shown here is derived from an EMBL/GenBank/DDBJ whole genome shotgun (WGS) entry which is preliminary data.</text>
</comment>
<dbReference type="InterPro" id="IPR043502">
    <property type="entry name" value="DNA/RNA_pol_sf"/>
</dbReference>
<reference evidence="2" key="1">
    <citation type="journal article" date="2019" name="Sci. Rep.">
        <title>Draft genome of Tanacetum cinerariifolium, the natural source of mosquito coil.</title>
        <authorList>
            <person name="Yamashiro T."/>
            <person name="Shiraishi A."/>
            <person name="Satake H."/>
            <person name="Nakayama K."/>
        </authorList>
    </citation>
    <scope>NUCLEOTIDE SEQUENCE</scope>
</reference>
<feature type="domain" description="Reverse transcriptase/retrotransposon-derived protein RNase H-like" evidence="1">
    <location>
        <begin position="134"/>
        <end position="210"/>
    </location>
</feature>
<dbReference type="InterPro" id="IPR041577">
    <property type="entry name" value="RT_RNaseH_2"/>
</dbReference>
<dbReference type="InterPro" id="IPR032567">
    <property type="entry name" value="RTL1-rel"/>
</dbReference>
<dbReference type="GO" id="GO:0003964">
    <property type="term" value="F:RNA-directed DNA polymerase activity"/>
    <property type="evidence" value="ECO:0007669"/>
    <property type="project" value="UniProtKB-KW"/>
</dbReference>
<gene>
    <name evidence="2" type="ORF">Tci_322358</name>
</gene>
<keyword evidence="2" id="KW-0695">RNA-directed DNA polymerase</keyword>
<dbReference type="Gene3D" id="3.10.10.10">
    <property type="entry name" value="HIV Type 1 Reverse Transcriptase, subunit A, domain 1"/>
    <property type="match status" value="1"/>
</dbReference>
<accession>A0A699H5P8</accession>
<dbReference type="PANTHER" id="PTHR15503">
    <property type="entry name" value="LDOC1 RELATED"/>
    <property type="match status" value="1"/>
</dbReference>
<dbReference type="AlphaFoldDB" id="A0A699H5P8"/>
<name>A0A699H5P8_TANCI</name>
<dbReference type="SUPFAM" id="SSF56672">
    <property type="entry name" value="DNA/RNA polymerases"/>
    <property type="match status" value="1"/>
</dbReference>
<proteinExistence type="predicted"/>